<comment type="caution">
    <text evidence="2">The sequence shown here is derived from an EMBL/GenBank/DDBJ whole genome shotgun (WGS) entry which is preliminary data.</text>
</comment>
<feature type="compositionally biased region" description="Acidic residues" evidence="1">
    <location>
        <begin position="55"/>
        <end position="65"/>
    </location>
</feature>
<organism evidence="2">
    <name type="scientific">Tanacetum cinerariifolium</name>
    <name type="common">Dalmatian daisy</name>
    <name type="synonym">Chrysanthemum cinerariifolium</name>
    <dbReference type="NCBI Taxonomy" id="118510"/>
    <lineage>
        <taxon>Eukaryota</taxon>
        <taxon>Viridiplantae</taxon>
        <taxon>Streptophyta</taxon>
        <taxon>Embryophyta</taxon>
        <taxon>Tracheophyta</taxon>
        <taxon>Spermatophyta</taxon>
        <taxon>Magnoliopsida</taxon>
        <taxon>eudicotyledons</taxon>
        <taxon>Gunneridae</taxon>
        <taxon>Pentapetalae</taxon>
        <taxon>asterids</taxon>
        <taxon>campanulids</taxon>
        <taxon>Asterales</taxon>
        <taxon>Asteraceae</taxon>
        <taxon>Asteroideae</taxon>
        <taxon>Anthemideae</taxon>
        <taxon>Anthemidinae</taxon>
        <taxon>Tanacetum</taxon>
    </lineage>
</organism>
<feature type="non-terminal residue" evidence="2">
    <location>
        <position position="1"/>
    </location>
</feature>
<proteinExistence type="predicted"/>
<reference evidence="2" key="1">
    <citation type="journal article" date="2019" name="Sci. Rep.">
        <title>Draft genome of Tanacetum cinerariifolium, the natural source of mosquito coil.</title>
        <authorList>
            <person name="Yamashiro T."/>
            <person name="Shiraishi A."/>
            <person name="Satake H."/>
            <person name="Nakayama K."/>
        </authorList>
    </citation>
    <scope>NUCLEOTIDE SEQUENCE</scope>
</reference>
<feature type="compositionally biased region" description="Acidic residues" evidence="1">
    <location>
        <begin position="1"/>
        <end position="18"/>
    </location>
</feature>
<gene>
    <name evidence="2" type="ORF">Tci_645851</name>
</gene>
<name>A0A699K5E3_TANCI</name>
<feature type="region of interest" description="Disordered" evidence="1">
    <location>
        <begin position="278"/>
        <end position="344"/>
    </location>
</feature>
<feature type="compositionally biased region" description="Basic and acidic residues" evidence="1">
    <location>
        <begin position="19"/>
        <end position="43"/>
    </location>
</feature>
<feature type="compositionally biased region" description="Polar residues" evidence="1">
    <location>
        <begin position="316"/>
        <end position="336"/>
    </location>
</feature>
<dbReference type="AlphaFoldDB" id="A0A699K5E3"/>
<accession>A0A699K5E3</accession>
<sequence>QDEGDDDDDQDEDNNDDQDSNKEGEEFIHPKLSIHDEKETKDEESFDPIAKTPENTDDEGNDEENLGLNVGREEGQDEKDDEYELYRDVNINLEGRVVQIADVHITQEFEDSHVTLTLINPDGQQQRIDSLFETTSQMAPTTMASLTLSAPTLTPSTIPTISTVPQAPTSPITAPSTFLLRDKAQAENEEFLKNLDENIQKIIKEQVKEQVKVQVYILCRLSKMELKKILIEKIEGNKSIHRSDEQSNLNKALVEAYESDKIILGTYGNIVTLKRRRDDDADKDEEPFARSDRESKRRREGKEPESTSAPKEKATRTTGKSTQRSKSQQKTASESTPAEEPMHTTHDLVEPSHQDFETGVAVDQPIAEASQYPEWFQQQKKPPTPDRDWNKTLPATHGSIKPWISEQAKQADSRSFFNELMDTHVDFSAFLMNRLKVDTLTPELLAGPTITPRVFGSLTSSINSQCTFCILRVCFKS</sequence>
<evidence type="ECO:0000256" key="1">
    <source>
        <dbReference type="SAM" id="MobiDB-lite"/>
    </source>
</evidence>
<feature type="compositionally biased region" description="Basic and acidic residues" evidence="1">
    <location>
        <begin position="278"/>
        <end position="315"/>
    </location>
</feature>
<dbReference type="EMBL" id="BKCJ010478663">
    <property type="protein sequence ID" value="GFA73879.1"/>
    <property type="molecule type" value="Genomic_DNA"/>
</dbReference>
<feature type="region of interest" description="Disordered" evidence="1">
    <location>
        <begin position="1"/>
        <end position="80"/>
    </location>
</feature>
<protein>
    <submittedName>
        <fullName evidence="2">Uncharacterized protein</fullName>
    </submittedName>
</protein>
<evidence type="ECO:0000313" key="2">
    <source>
        <dbReference type="EMBL" id="GFA73879.1"/>
    </source>
</evidence>